<comment type="caution">
    <text evidence="9">The sequence shown here is derived from an EMBL/GenBank/DDBJ whole genome shotgun (WGS) entry which is preliminary data.</text>
</comment>
<organism evidence="9 10">
    <name type="scientific">Candidatus Woykebacteria bacterium RBG_13_40_15</name>
    <dbReference type="NCBI Taxonomy" id="1802593"/>
    <lineage>
        <taxon>Bacteria</taxon>
        <taxon>Candidatus Woykeibacteriota</taxon>
    </lineage>
</organism>
<keyword evidence="7" id="KW-0812">Transmembrane</keyword>
<dbReference type="GO" id="GO:0005576">
    <property type="term" value="C:extracellular region"/>
    <property type="evidence" value="ECO:0007669"/>
    <property type="project" value="TreeGrafter"/>
</dbReference>
<dbReference type="PROSITE" id="PS52029">
    <property type="entry name" value="LD_TPASE"/>
    <property type="match status" value="1"/>
</dbReference>
<dbReference type="GO" id="GO:0008360">
    <property type="term" value="P:regulation of cell shape"/>
    <property type="evidence" value="ECO:0007669"/>
    <property type="project" value="UniProtKB-UniRule"/>
</dbReference>
<protein>
    <recommendedName>
        <fullName evidence="8">L,D-TPase catalytic domain-containing protein</fullName>
    </recommendedName>
</protein>
<dbReference type="EMBL" id="MHCP01000005">
    <property type="protein sequence ID" value="OGY24548.1"/>
    <property type="molecule type" value="Genomic_DNA"/>
</dbReference>
<dbReference type="Pfam" id="PF03734">
    <property type="entry name" value="YkuD"/>
    <property type="match status" value="1"/>
</dbReference>
<dbReference type="Proteomes" id="UP000176631">
    <property type="component" value="Unassembled WGS sequence"/>
</dbReference>
<dbReference type="InterPro" id="IPR038063">
    <property type="entry name" value="Transpep_catalytic_dom"/>
</dbReference>
<proteinExistence type="predicted"/>
<keyword evidence="4 6" id="KW-0573">Peptidoglycan synthesis</keyword>
<keyword evidence="7" id="KW-0472">Membrane</keyword>
<evidence type="ECO:0000256" key="7">
    <source>
        <dbReference type="SAM" id="Phobius"/>
    </source>
</evidence>
<keyword evidence="2" id="KW-0808">Transferase</keyword>
<feature type="active site" description="Proton donor/acceptor" evidence="6">
    <location>
        <position position="136"/>
    </location>
</feature>
<evidence type="ECO:0000256" key="2">
    <source>
        <dbReference type="ARBA" id="ARBA00022679"/>
    </source>
</evidence>
<dbReference type="SUPFAM" id="SSF141523">
    <property type="entry name" value="L,D-transpeptidase catalytic domain-like"/>
    <property type="match status" value="1"/>
</dbReference>
<dbReference type="InterPro" id="IPR050979">
    <property type="entry name" value="LD-transpeptidase"/>
</dbReference>
<dbReference type="GO" id="GO:0016740">
    <property type="term" value="F:transferase activity"/>
    <property type="evidence" value="ECO:0007669"/>
    <property type="project" value="UniProtKB-KW"/>
</dbReference>
<feature type="domain" description="L,D-TPase catalytic" evidence="8">
    <location>
        <begin position="64"/>
        <end position="179"/>
    </location>
</feature>
<keyword evidence="5 6" id="KW-0961">Cell wall biogenesis/degradation</keyword>
<evidence type="ECO:0000259" key="8">
    <source>
        <dbReference type="PROSITE" id="PS52029"/>
    </source>
</evidence>
<keyword evidence="7" id="KW-1133">Transmembrane helix</keyword>
<evidence type="ECO:0000256" key="4">
    <source>
        <dbReference type="ARBA" id="ARBA00022984"/>
    </source>
</evidence>
<gene>
    <name evidence="9" type="ORF">A2172_04995</name>
</gene>
<dbReference type="UniPathway" id="UPA00219"/>
<dbReference type="AlphaFoldDB" id="A0A1G1WA22"/>
<evidence type="ECO:0000256" key="5">
    <source>
        <dbReference type="ARBA" id="ARBA00023316"/>
    </source>
</evidence>
<dbReference type="GO" id="GO:0018104">
    <property type="term" value="P:peptidoglycan-protein cross-linking"/>
    <property type="evidence" value="ECO:0007669"/>
    <property type="project" value="TreeGrafter"/>
</dbReference>
<evidence type="ECO:0000256" key="1">
    <source>
        <dbReference type="ARBA" id="ARBA00004752"/>
    </source>
</evidence>
<evidence type="ECO:0000313" key="9">
    <source>
        <dbReference type="EMBL" id="OGY24548.1"/>
    </source>
</evidence>
<feature type="active site" description="Nucleophile" evidence="6">
    <location>
        <position position="159"/>
    </location>
</feature>
<accession>A0A1G1WA22</accession>
<dbReference type="CDD" id="cd16913">
    <property type="entry name" value="YkuD_like"/>
    <property type="match status" value="1"/>
</dbReference>
<sequence>MKKNSFLIFLILFSLGFIAGILIYQYVFLKQFPLEPLILSFQKPEISNKNGDNSFPPSKEGALKKIEVDLSQQKLILMEDGQVIKEIQISAGKKDTPTPTGKFRVIHKSPMVYSKSVDCWLPFWVGFTSNGEYGFHELPICSGERVGENEIGKPASLGCVRLNMGDSEKFYNWVDIETK</sequence>
<reference evidence="9 10" key="1">
    <citation type="journal article" date="2016" name="Nat. Commun.">
        <title>Thousands of microbial genomes shed light on interconnected biogeochemical processes in an aquifer system.</title>
        <authorList>
            <person name="Anantharaman K."/>
            <person name="Brown C.T."/>
            <person name="Hug L.A."/>
            <person name="Sharon I."/>
            <person name="Castelle C.J."/>
            <person name="Probst A.J."/>
            <person name="Thomas B.C."/>
            <person name="Singh A."/>
            <person name="Wilkins M.J."/>
            <person name="Karaoz U."/>
            <person name="Brodie E.L."/>
            <person name="Williams K.H."/>
            <person name="Hubbard S.S."/>
            <person name="Banfield J.F."/>
        </authorList>
    </citation>
    <scope>NUCLEOTIDE SEQUENCE [LARGE SCALE GENOMIC DNA]</scope>
</reference>
<evidence type="ECO:0000256" key="3">
    <source>
        <dbReference type="ARBA" id="ARBA00022960"/>
    </source>
</evidence>
<dbReference type="InterPro" id="IPR005490">
    <property type="entry name" value="LD_TPept_cat_dom"/>
</dbReference>
<feature type="transmembrane region" description="Helical" evidence="7">
    <location>
        <begin position="6"/>
        <end position="29"/>
    </location>
</feature>
<feature type="non-terminal residue" evidence="9">
    <location>
        <position position="179"/>
    </location>
</feature>
<evidence type="ECO:0000313" key="10">
    <source>
        <dbReference type="Proteomes" id="UP000176631"/>
    </source>
</evidence>
<dbReference type="GO" id="GO:0071555">
    <property type="term" value="P:cell wall organization"/>
    <property type="evidence" value="ECO:0007669"/>
    <property type="project" value="UniProtKB-UniRule"/>
</dbReference>
<dbReference type="Gene3D" id="2.40.440.10">
    <property type="entry name" value="L,D-transpeptidase catalytic domain-like"/>
    <property type="match status" value="1"/>
</dbReference>
<dbReference type="PANTHER" id="PTHR30582:SF2">
    <property type="entry name" value="L,D-TRANSPEPTIDASE YCIB-RELATED"/>
    <property type="match status" value="1"/>
</dbReference>
<evidence type="ECO:0000256" key="6">
    <source>
        <dbReference type="PROSITE-ProRule" id="PRU01373"/>
    </source>
</evidence>
<dbReference type="PANTHER" id="PTHR30582">
    <property type="entry name" value="L,D-TRANSPEPTIDASE"/>
    <property type="match status" value="1"/>
</dbReference>
<keyword evidence="3 6" id="KW-0133">Cell shape</keyword>
<name>A0A1G1WA22_9BACT</name>
<dbReference type="STRING" id="1802593.A2172_04995"/>
<dbReference type="GO" id="GO:0071972">
    <property type="term" value="F:peptidoglycan L,D-transpeptidase activity"/>
    <property type="evidence" value="ECO:0007669"/>
    <property type="project" value="TreeGrafter"/>
</dbReference>
<comment type="pathway">
    <text evidence="1 6">Cell wall biogenesis; peptidoglycan biosynthesis.</text>
</comment>